<organism evidence="1 2">
    <name type="scientific">Dioscorea alata</name>
    <name type="common">Purple yam</name>
    <dbReference type="NCBI Taxonomy" id="55571"/>
    <lineage>
        <taxon>Eukaryota</taxon>
        <taxon>Viridiplantae</taxon>
        <taxon>Streptophyta</taxon>
        <taxon>Embryophyta</taxon>
        <taxon>Tracheophyta</taxon>
        <taxon>Spermatophyta</taxon>
        <taxon>Magnoliopsida</taxon>
        <taxon>Liliopsida</taxon>
        <taxon>Dioscoreales</taxon>
        <taxon>Dioscoreaceae</taxon>
        <taxon>Dioscorea</taxon>
    </lineage>
</organism>
<accession>A0ACB7UE34</accession>
<sequence>MEISCPNAGCYATVAYSDKASHQKSCIYAQCFCPLCSFQGCMTSLSQHVADNHRKSAVKLFSYEFCYDIVVTDQKFDILISSDNRLFLLLINRDVAEGTALSVIGICPAAEDFQFTYELSVYNFPTNLELRTSGSMTCEWKGVHPKTYLFVPDDAFPYKKHVFVN</sequence>
<keyword evidence="2" id="KW-1185">Reference proteome</keyword>
<proteinExistence type="predicted"/>
<comment type="caution">
    <text evidence="1">The sequence shown here is derived from an EMBL/GenBank/DDBJ whole genome shotgun (WGS) entry which is preliminary data.</text>
</comment>
<name>A0ACB7UE34_DIOAL</name>
<gene>
    <name evidence="1" type="ORF">IHE45_17G095000</name>
</gene>
<dbReference type="EMBL" id="CM037027">
    <property type="protein sequence ID" value="KAH7658541.1"/>
    <property type="molecule type" value="Genomic_DNA"/>
</dbReference>
<reference evidence="2" key="1">
    <citation type="journal article" date="2022" name="Nat. Commun.">
        <title>Chromosome evolution and the genetic basis of agronomically important traits in greater yam.</title>
        <authorList>
            <person name="Bredeson J.V."/>
            <person name="Lyons J.B."/>
            <person name="Oniyinde I.O."/>
            <person name="Okereke N.R."/>
            <person name="Kolade O."/>
            <person name="Nnabue I."/>
            <person name="Nwadili C.O."/>
            <person name="Hribova E."/>
            <person name="Parker M."/>
            <person name="Nwogha J."/>
            <person name="Shu S."/>
            <person name="Carlson J."/>
            <person name="Kariba R."/>
            <person name="Muthemba S."/>
            <person name="Knop K."/>
            <person name="Barton G.J."/>
            <person name="Sherwood A.V."/>
            <person name="Lopez-Montes A."/>
            <person name="Asiedu R."/>
            <person name="Jamnadass R."/>
            <person name="Muchugi A."/>
            <person name="Goodstein D."/>
            <person name="Egesi C.N."/>
            <person name="Featherston J."/>
            <person name="Asfaw A."/>
            <person name="Simpson G.G."/>
            <person name="Dolezel J."/>
            <person name="Hendre P.S."/>
            <person name="Van Deynze A."/>
            <person name="Kumar P.L."/>
            <person name="Obidiegwu J.E."/>
            <person name="Bhattacharjee R."/>
            <person name="Rokhsar D.S."/>
        </authorList>
    </citation>
    <scope>NUCLEOTIDE SEQUENCE [LARGE SCALE GENOMIC DNA]</scope>
    <source>
        <strain evidence="2">cv. TDa95/00328</strain>
    </source>
</reference>
<evidence type="ECO:0000313" key="2">
    <source>
        <dbReference type="Proteomes" id="UP000827976"/>
    </source>
</evidence>
<dbReference type="Proteomes" id="UP000827976">
    <property type="component" value="Chromosome 17"/>
</dbReference>
<evidence type="ECO:0000313" key="1">
    <source>
        <dbReference type="EMBL" id="KAH7658541.1"/>
    </source>
</evidence>
<protein>
    <submittedName>
        <fullName evidence="1">Uncharacterized protein</fullName>
    </submittedName>
</protein>